<feature type="region of interest" description="Disordered" evidence="1">
    <location>
        <begin position="19"/>
        <end position="42"/>
    </location>
</feature>
<name>A0ABT8ZG98_9SPHN</name>
<evidence type="ECO:0000256" key="1">
    <source>
        <dbReference type="SAM" id="MobiDB-lite"/>
    </source>
</evidence>
<organism evidence="2 3">
    <name type="scientific">Sphingobium cyanobacteriorum</name>
    <dbReference type="NCBI Taxonomy" id="3063954"/>
    <lineage>
        <taxon>Bacteria</taxon>
        <taxon>Pseudomonadati</taxon>
        <taxon>Pseudomonadota</taxon>
        <taxon>Alphaproteobacteria</taxon>
        <taxon>Sphingomonadales</taxon>
        <taxon>Sphingomonadaceae</taxon>
        <taxon>Sphingobium</taxon>
    </lineage>
</organism>
<accession>A0ABT8ZG98</accession>
<reference evidence="2" key="1">
    <citation type="submission" date="2023-07" db="EMBL/GenBank/DDBJ databases">
        <title>Bacterial whole genome sequence for Sphingobium sp. HBC34.</title>
        <authorList>
            <person name="Le V."/>
            <person name="Ko S.-R."/>
            <person name="Ahn C.-Y."/>
            <person name="Oh H.-M."/>
        </authorList>
    </citation>
    <scope>NUCLEOTIDE SEQUENCE</scope>
    <source>
        <strain evidence="2">HBC34</strain>
    </source>
</reference>
<evidence type="ECO:0000313" key="2">
    <source>
        <dbReference type="EMBL" id="MDO7833569.1"/>
    </source>
</evidence>
<proteinExistence type="predicted"/>
<dbReference type="EMBL" id="JAUQOM010000001">
    <property type="protein sequence ID" value="MDO7833569.1"/>
    <property type="molecule type" value="Genomic_DNA"/>
</dbReference>
<keyword evidence="3" id="KW-1185">Reference proteome</keyword>
<dbReference type="RefSeq" id="WP_304534116.1">
    <property type="nucleotide sequence ID" value="NZ_JAUQOM010000001.1"/>
</dbReference>
<protein>
    <submittedName>
        <fullName evidence="2">Uncharacterized protein</fullName>
    </submittedName>
</protein>
<dbReference type="Proteomes" id="UP001176471">
    <property type="component" value="Unassembled WGS sequence"/>
</dbReference>
<comment type="caution">
    <text evidence="2">The sequence shown here is derived from an EMBL/GenBank/DDBJ whole genome shotgun (WGS) entry which is preliminary data.</text>
</comment>
<evidence type="ECO:0000313" key="3">
    <source>
        <dbReference type="Proteomes" id="UP001176471"/>
    </source>
</evidence>
<gene>
    <name evidence="2" type="ORF">Q4610_00780</name>
</gene>
<sequence>MMEMRLGCSVSRVAIHASRCHPSPSDRSTEPEGAHGCADKGAQYGETRSEVISPFVLLHGKAPELQENLL</sequence>